<dbReference type="Pfam" id="PF09285">
    <property type="entry name" value="Elong-fact-P_C"/>
    <property type="match status" value="1"/>
</dbReference>
<dbReference type="GO" id="GO:0005829">
    <property type="term" value="C:cytosol"/>
    <property type="evidence" value="ECO:0007669"/>
    <property type="project" value="UniProtKB-ARBA"/>
</dbReference>
<dbReference type="GO" id="GO:0003746">
    <property type="term" value="F:translation elongation factor activity"/>
    <property type="evidence" value="ECO:0007669"/>
    <property type="project" value="UniProtKB-KW"/>
</dbReference>
<evidence type="ECO:0000256" key="3">
    <source>
        <dbReference type="ARBA" id="ARBA00009479"/>
    </source>
</evidence>
<comment type="caution">
    <text evidence="9">The sequence shown here is derived from an EMBL/GenBank/DDBJ whole genome shotgun (WGS) entry which is preliminary data.</text>
</comment>
<dbReference type="SUPFAM" id="SSF50104">
    <property type="entry name" value="Translation proteins SH3-like domain"/>
    <property type="match status" value="1"/>
</dbReference>
<keyword evidence="6" id="KW-0648">Protein biosynthesis</keyword>
<dbReference type="CDD" id="cd05794">
    <property type="entry name" value="S1_EF-P_repeat_2"/>
    <property type="match status" value="1"/>
</dbReference>
<dbReference type="Proteomes" id="UP000247409">
    <property type="component" value="Unassembled WGS sequence"/>
</dbReference>
<dbReference type="EMBL" id="NBIV01000031">
    <property type="protein sequence ID" value="PXF46936.1"/>
    <property type="molecule type" value="Genomic_DNA"/>
</dbReference>
<dbReference type="GO" id="GO:0043043">
    <property type="term" value="P:peptide biosynthetic process"/>
    <property type="evidence" value="ECO:0007669"/>
    <property type="project" value="InterPro"/>
</dbReference>
<keyword evidence="5 9" id="KW-0251">Elongation factor</keyword>
<dbReference type="PANTHER" id="PTHR30053:SF12">
    <property type="entry name" value="ELONGATION FACTOR P (EF-P) FAMILY PROTEIN"/>
    <property type="match status" value="1"/>
</dbReference>
<evidence type="ECO:0000313" key="9">
    <source>
        <dbReference type="EMBL" id="PXF46936.1"/>
    </source>
</evidence>
<dbReference type="FunFam" id="2.40.50.140:FF:000004">
    <property type="entry name" value="Elongation factor P"/>
    <property type="match status" value="1"/>
</dbReference>
<comment type="subcellular location">
    <subcellularLocation>
        <location evidence="1">Cytoplasm</location>
    </subcellularLocation>
</comment>
<comment type="pathway">
    <text evidence="2">Protein biosynthesis; polypeptide chain elongation.</text>
</comment>
<reference evidence="9 10" key="1">
    <citation type="journal article" date="2018" name="Mol. Biol. Evol.">
        <title>Analysis of the draft genome of the red seaweed Gracilariopsis chorda provides insights into genome size evolution in Rhodophyta.</title>
        <authorList>
            <person name="Lee J."/>
            <person name="Yang E.C."/>
            <person name="Graf L."/>
            <person name="Yang J.H."/>
            <person name="Qiu H."/>
            <person name="Zel Zion U."/>
            <person name="Chan C.X."/>
            <person name="Stephens T.G."/>
            <person name="Weber A.P.M."/>
            <person name="Boo G.H."/>
            <person name="Boo S.M."/>
            <person name="Kim K.M."/>
            <person name="Shin Y."/>
            <person name="Jung M."/>
            <person name="Lee S.J."/>
            <person name="Yim H.S."/>
            <person name="Lee J.H."/>
            <person name="Bhattacharya D."/>
            <person name="Yoon H.S."/>
        </authorList>
    </citation>
    <scope>NUCLEOTIDE SEQUENCE [LARGE SCALE GENOMIC DNA]</scope>
    <source>
        <strain evidence="9 10">SKKU-2015</strain>
        <tissue evidence="9">Whole body</tissue>
    </source>
</reference>
<organism evidence="9 10">
    <name type="scientific">Gracilariopsis chorda</name>
    <dbReference type="NCBI Taxonomy" id="448386"/>
    <lineage>
        <taxon>Eukaryota</taxon>
        <taxon>Rhodophyta</taxon>
        <taxon>Florideophyceae</taxon>
        <taxon>Rhodymeniophycidae</taxon>
        <taxon>Gracilariales</taxon>
        <taxon>Gracilariaceae</taxon>
        <taxon>Gracilariopsis</taxon>
    </lineage>
</organism>
<dbReference type="FunFam" id="2.30.30.30:FF:000003">
    <property type="entry name" value="Elongation factor P"/>
    <property type="match status" value="1"/>
</dbReference>
<dbReference type="Pfam" id="PF08207">
    <property type="entry name" value="EFP_N"/>
    <property type="match status" value="1"/>
</dbReference>
<dbReference type="UniPathway" id="UPA00345"/>
<keyword evidence="4" id="KW-0963">Cytoplasm</keyword>
<dbReference type="InterPro" id="IPR012340">
    <property type="entry name" value="NA-bd_OB-fold"/>
</dbReference>
<dbReference type="NCBIfam" id="TIGR00038">
    <property type="entry name" value="efp"/>
    <property type="match status" value="1"/>
</dbReference>
<name>A0A2V3IXR6_9FLOR</name>
<dbReference type="InterPro" id="IPR014722">
    <property type="entry name" value="Rib_uL2_dom2"/>
</dbReference>
<feature type="domain" description="Elongation factor P C-terminal" evidence="7">
    <location>
        <begin position="176"/>
        <end position="231"/>
    </location>
</feature>
<dbReference type="PANTHER" id="PTHR30053">
    <property type="entry name" value="ELONGATION FACTOR P"/>
    <property type="match status" value="1"/>
</dbReference>
<dbReference type="InterPro" id="IPR020599">
    <property type="entry name" value="Transl_elong_fac_P/YeiP"/>
</dbReference>
<feature type="domain" description="Translation elongation factor P/YeiP central" evidence="8">
    <location>
        <begin position="113"/>
        <end position="168"/>
    </location>
</feature>
<evidence type="ECO:0000256" key="6">
    <source>
        <dbReference type="ARBA" id="ARBA00022917"/>
    </source>
</evidence>
<keyword evidence="10" id="KW-1185">Reference proteome</keyword>
<dbReference type="InterPro" id="IPR001059">
    <property type="entry name" value="Transl_elong_P/YeiP_cen"/>
</dbReference>
<dbReference type="NCBIfam" id="NF001810">
    <property type="entry name" value="PRK00529.1"/>
    <property type="match status" value="1"/>
</dbReference>
<evidence type="ECO:0000313" key="10">
    <source>
        <dbReference type="Proteomes" id="UP000247409"/>
    </source>
</evidence>
<dbReference type="AlphaFoldDB" id="A0A2V3IXR6"/>
<dbReference type="Gene3D" id="2.30.30.30">
    <property type="match status" value="1"/>
</dbReference>
<evidence type="ECO:0000256" key="5">
    <source>
        <dbReference type="ARBA" id="ARBA00022768"/>
    </source>
</evidence>
<dbReference type="SMART" id="SM01185">
    <property type="entry name" value="EFP"/>
    <property type="match status" value="1"/>
</dbReference>
<proteinExistence type="inferred from homology"/>
<dbReference type="InterPro" id="IPR008991">
    <property type="entry name" value="Translation_prot_SH3-like_sf"/>
</dbReference>
<accession>A0A2V3IXR6</accession>
<sequence>MAFVTPSVSIARPRAHQRPWRPRRTLFIAPCIRHRARLQRAPPLSMAISSNDFRPGVTIELDGVPYKVVEFLHVKPGKGAAFVRTKLKNMTTGNNIDKTFKAGEMVEKANMEKVAMQHTYVDGDYYVFMNLETFDEERLSPHQLGDNVVKFMMEGLDVQVLKHGDNVIGVEIPKTIPFEVVRTDPGVKGNTVQGATKPAVIETGAEIMVPLFIKEGERINVNTEDGKYVGRSNE</sequence>
<evidence type="ECO:0000256" key="1">
    <source>
        <dbReference type="ARBA" id="ARBA00004496"/>
    </source>
</evidence>
<dbReference type="Gene3D" id="2.40.50.140">
    <property type="entry name" value="Nucleic acid-binding proteins"/>
    <property type="match status" value="2"/>
</dbReference>
<dbReference type="STRING" id="448386.A0A2V3IXR6"/>
<dbReference type="Pfam" id="PF01132">
    <property type="entry name" value="EFP"/>
    <property type="match status" value="1"/>
</dbReference>
<protein>
    <submittedName>
        <fullName evidence="9">Elongation factor P</fullName>
    </submittedName>
</protein>
<gene>
    <name evidence="9" type="ORF">BWQ96_03274</name>
</gene>
<dbReference type="InterPro" id="IPR011768">
    <property type="entry name" value="Transl_elongation_fac_P"/>
</dbReference>
<dbReference type="InterPro" id="IPR015365">
    <property type="entry name" value="Elong-fact-P_C"/>
</dbReference>
<dbReference type="HAMAP" id="MF_00141">
    <property type="entry name" value="EF_P"/>
    <property type="match status" value="1"/>
</dbReference>
<evidence type="ECO:0000259" key="8">
    <source>
        <dbReference type="SMART" id="SM01185"/>
    </source>
</evidence>
<dbReference type="OrthoDB" id="10259892at2759"/>
<evidence type="ECO:0000259" key="7">
    <source>
        <dbReference type="SMART" id="SM00841"/>
    </source>
</evidence>
<evidence type="ECO:0000256" key="4">
    <source>
        <dbReference type="ARBA" id="ARBA00022490"/>
    </source>
</evidence>
<dbReference type="SUPFAM" id="SSF50249">
    <property type="entry name" value="Nucleic acid-binding proteins"/>
    <property type="match status" value="2"/>
</dbReference>
<dbReference type="CDD" id="cd04470">
    <property type="entry name" value="S1_EF-P_repeat_1"/>
    <property type="match status" value="1"/>
</dbReference>
<dbReference type="InterPro" id="IPR013852">
    <property type="entry name" value="Transl_elong_P/YeiP_CS"/>
</dbReference>
<dbReference type="SMART" id="SM00841">
    <property type="entry name" value="Elong-fact-P_C"/>
    <property type="match status" value="1"/>
</dbReference>
<dbReference type="PROSITE" id="PS01275">
    <property type="entry name" value="EFP"/>
    <property type="match status" value="1"/>
</dbReference>
<dbReference type="FunFam" id="2.40.50.140:FF:000009">
    <property type="entry name" value="Elongation factor P"/>
    <property type="match status" value="1"/>
</dbReference>
<comment type="similarity">
    <text evidence="3">Belongs to the elongation factor P family.</text>
</comment>
<dbReference type="InterPro" id="IPR013185">
    <property type="entry name" value="Transl_elong_KOW-like"/>
</dbReference>
<evidence type="ECO:0000256" key="2">
    <source>
        <dbReference type="ARBA" id="ARBA00004815"/>
    </source>
</evidence>